<comment type="caution">
    <text evidence="1">The sequence shown here is derived from an EMBL/GenBank/DDBJ whole genome shotgun (WGS) entry which is preliminary data.</text>
</comment>
<dbReference type="EMBL" id="QICD01000010">
    <property type="protein sequence ID" value="RNL44095.1"/>
    <property type="molecule type" value="Genomic_DNA"/>
</dbReference>
<dbReference type="OrthoDB" id="3174141at2"/>
<dbReference type="RefSeq" id="WP_123192163.1">
    <property type="nucleotide sequence ID" value="NZ_QICD01000010.1"/>
</dbReference>
<proteinExistence type="predicted"/>
<evidence type="ECO:0000313" key="1">
    <source>
        <dbReference type="EMBL" id="RNL44095.1"/>
    </source>
</evidence>
<evidence type="ECO:0000313" key="2">
    <source>
        <dbReference type="Proteomes" id="UP000278632"/>
    </source>
</evidence>
<accession>A0A3N0BA57</accession>
<keyword evidence="2" id="KW-1185">Reference proteome</keyword>
<reference evidence="2" key="1">
    <citation type="submission" date="2018-05" db="EMBL/GenBank/DDBJ databases">
        <title>Genome Sequencing of selected type strains of the family Eggerthellaceae.</title>
        <authorList>
            <person name="Danylec N."/>
            <person name="Stoll D.A."/>
            <person name="Doetsch A."/>
            <person name="Huch M."/>
        </authorList>
    </citation>
    <scope>NUCLEOTIDE SEQUENCE [LARGE SCALE GENOMIC DNA]</scope>
    <source>
        <strain evidence="2">DSM 16106</strain>
    </source>
</reference>
<dbReference type="Proteomes" id="UP000278632">
    <property type="component" value="Unassembled WGS sequence"/>
</dbReference>
<name>A0A3N0BA57_9ACTN</name>
<organism evidence="1 2">
    <name type="scientific">Paraeggerthella hongkongensis</name>
    <dbReference type="NCBI Taxonomy" id="230658"/>
    <lineage>
        <taxon>Bacteria</taxon>
        <taxon>Bacillati</taxon>
        <taxon>Actinomycetota</taxon>
        <taxon>Coriobacteriia</taxon>
        <taxon>Eggerthellales</taxon>
        <taxon>Eggerthellaceae</taxon>
        <taxon>Paraeggerthella</taxon>
    </lineage>
</organism>
<sequence>MGEIAERWKIEAVLALVRRTSLECFRVAGSNEPSSKTRIFMKAIGYRGVDVHKAVRELDVVDYSSGPLQDDRGRPRDLWVFGRYLEEHEVYIKLAAYLAGDAVHTVCVSFHEAKWPLTYPYRKAG</sequence>
<protein>
    <submittedName>
        <fullName evidence="1">Toxin</fullName>
    </submittedName>
</protein>
<gene>
    <name evidence="1" type="ORF">DMP08_06630</name>
</gene>
<dbReference type="AlphaFoldDB" id="A0A3N0BA57"/>